<keyword evidence="4" id="KW-1185">Reference proteome</keyword>
<dbReference type="Pfam" id="PF22055">
    <property type="entry name" value="MvaT_DBD"/>
    <property type="match status" value="1"/>
</dbReference>
<name>A0A1E2V9X8_9GAMM</name>
<feature type="coiled-coil region" evidence="1">
    <location>
        <begin position="7"/>
        <end position="34"/>
    </location>
</feature>
<evidence type="ECO:0000259" key="2">
    <source>
        <dbReference type="Pfam" id="PF22055"/>
    </source>
</evidence>
<dbReference type="InterPro" id="IPR035616">
    <property type="entry name" value="MvaT_DBD"/>
</dbReference>
<evidence type="ECO:0000256" key="1">
    <source>
        <dbReference type="SAM" id="Coils"/>
    </source>
</evidence>
<keyword evidence="1" id="KW-0175">Coiled coil</keyword>
<dbReference type="STRING" id="197479.BFW38_09005"/>
<gene>
    <name evidence="3" type="ORF">BFW38_09005</name>
</gene>
<dbReference type="NCBIfam" id="NF041859">
    <property type="entry name" value="silencer_MvaTU"/>
    <property type="match status" value="1"/>
</dbReference>
<proteinExistence type="predicted"/>
<dbReference type="AlphaFoldDB" id="A0A1E2V9X8"/>
<accession>A0A1E2V9X8</accession>
<reference evidence="3 4" key="1">
    <citation type="submission" date="2016-08" db="EMBL/GenBank/DDBJ databases">
        <authorList>
            <person name="Seilhamer J.J."/>
        </authorList>
    </citation>
    <scope>NUCLEOTIDE SEQUENCE [LARGE SCALE GENOMIC DNA]</scope>
    <source>
        <strain evidence="3 4">PH27A</strain>
    </source>
</reference>
<comment type="caution">
    <text evidence="3">The sequence shown here is derived from an EMBL/GenBank/DDBJ whole genome shotgun (WGS) entry which is preliminary data.</text>
</comment>
<evidence type="ECO:0000313" key="4">
    <source>
        <dbReference type="Proteomes" id="UP000094291"/>
    </source>
</evidence>
<dbReference type="EMBL" id="MDTQ01000001">
    <property type="protein sequence ID" value="ODC03662.1"/>
    <property type="molecule type" value="Genomic_DNA"/>
</dbReference>
<organism evidence="3 4">
    <name type="scientific">Terasakiispira papahanaumokuakeensis</name>
    <dbReference type="NCBI Taxonomy" id="197479"/>
    <lineage>
        <taxon>Bacteria</taxon>
        <taxon>Pseudomonadati</taxon>
        <taxon>Pseudomonadota</taxon>
        <taxon>Gammaproteobacteria</taxon>
        <taxon>Oceanospirillales</taxon>
        <taxon>Terasakiispira</taxon>
    </lineage>
</organism>
<dbReference type="OrthoDB" id="6367018at2"/>
<dbReference type="RefSeq" id="WP_068998079.1">
    <property type="nucleotide sequence ID" value="NZ_MDTQ01000001.1"/>
</dbReference>
<evidence type="ECO:0000313" key="3">
    <source>
        <dbReference type="EMBL" id="ODC03662.1"/>
    </source>
</evidence>
<feature type="domain" description="MvaT DNA-binding" evidence="2">
    <location>
        <begin position="82"/>
        <end position="118"/>
    </location>
</feature>
<dbReference type="Proteomes" id="UP000094291">
    <property type="component" value="Unassembled WGS sequence"/>
</dbReference>
<protein>
    <submittedName>
        <fullName evidence="3">H-NS histone</fullName>
    </submittedName>
</protein>
<sequence length="124" mass="14376">MSMLASYREKEELMRKLQDELRRMEENKQLQEELNFKKDIEAVLDRYERSPKDLVQLFGLASTSSSGTAQAKAGGRRKRKLKVYKNPNTGEVIETRGGNHKDLKAWKAEFGNETVEGWVVEERD</sequence>
<dbReference type="CDD" id="cd16170">
    <property type="entry name" value="MvaT_DBD"/>
    <property type="match status" value="1"/>
</dbReference>